<feature type="domain" description="ABC transmembrane type-1" evidence="18">
    <location>
        <begin position="2083"/>
        <end position="2312"/>
    </location>
</feature>
<feature type="transmembrane region" description="Helical" evidence="14">
    <location>
        <begin position="1232"/>
        <end position="1258"/>
    </location>
</feature>
<dbReference type="Pfam" id="PF00664">
    <property type="entry name" value="ABC_membrane"/>
    <property type="match status" value="4"/>
</dbReference>
<feature type="region of interest" description="Disordered" evidence="13">
    <location>
        <begin position="1796"/>
        <end position="1850"/>
    </location>
</feature>
<dbReference type="GO" id="GO:0005524">
    <property type="term" value="F:ATP binding"/>
    <property type="evidence" value="ECO:0007669"/>
    <property type="project" value="UniProtKB-KW"/>
</dbReference>
<evidence type="ECO:0000256" key="15">
    <source>
        <dbReference type="SAM" id="SignalP"/>
    </source>
</evidence>
<feature type="domain" description="ABC transporter" evidence="17">
    <location>
        <begin position="1533"/>
        <end position="1759"/>
    </location>
</feature>
<keyword evidence="15" id="KW-0732">Signal</keyword>
<feature type="domain" description="Rap-GAP" evidence="16">
    <location>
        <begin position="458"/>
        <end position="729"/>
    </location>
</feature>
<dbReference type="InterPro" id="IPR017871">
    <property type="entry name" value="ABC_transporter-like_CS"/>
</dbReference>
<dbReference type="PROSITE" id="PS50085">
    <property type="entry name" value="RAPGAP"/>
    <property type="match status" value="1"/>
</dbReference>
<feature type="transmembrane region" description="Helical" evidence="14">
    <location>
        <begin position="1005"/>
        <end position="1029"/>
    </location>
</feature>
<evidence type="ECO:0000256" key="11">
    <source>
        <dbReference type="ARBA" id="ARBA00024220"/>
    </source>
</evidence>
<feature type="transmembrane region" description="Helical" evidence="14">
    <location>
        <begin position="972"/>
        <end position="993"/>
    </location>
</feature>
<feature type="transmembrane region" description="Helical" evidence="14">
    <location>
        <begin position="1380"/>
        <end position="1400"/>
    </location>
</feature>
<dbReference type="InterPro" id="IPR003439">
    <property type="entry name" value="ABC_transporter-like_ATP-bd"/>
</dbReference>
<evidence type="ECO:0000256" key="6">
    <source>
        <dbReference type="ARBA" id="ARBA00022737"/>
    </source>
</evidence>
<dbReference type="InterPro" id="IPR036640">
    <property type="entry name" value="ABC1_TM_sf"/>
</dbReference>
<dbReference type="GO" id="GO:0005774">
    <property type="term" value="C:vacuolar membrane"/>
    <property type="evidence" value="ECO:0007669"/>
    <property type="project" value="UniProtKB-SubCell"/>
</dbReference>
<dbReference type="InterPro" id="IPR000331">
    <property type="entry name" value="Rap/Ran_GAP_dom"/>
</dbReference>
<evidence type="ECO:0000256" key="7">
    <source>
        <dbReference type="ARBA" id="ARBA00022741"/>
    </source>
</evidence>
<feature type="domain" description="ABC transmembrane type-1" evidence="18">
    <location>
        <begin position="1242"/>
        <end position="1523"/>
    </location>
</feature>
<dbReference type="Pfam" id="PF00005">
    <property type="entry name" value="ABC_tran"/>
    <property type="match status" value="2"/>
</dbReference>
<feature type="transmembrane region" description="Helical" evidence="14">
    <location>
        <begin position="1041"/>
        <end position="1060"/>
    </location>
</feature>
<feature type="compositionally biased region" description="Low complexity" evidence="13">
    <location>
        <begin position="1802"/>
        <end position="1811"/>
    </location>
</feature>
<feature type="domain" description="ABC transmembrane type-1" evidence="18">
    <location>
        <begin position="1887"/>
        <end position="2015"/>
    </location>
</feature>
<gene>
    <name evidence="19" type="ORF">V1478_002580</name>
</gene>
<keyword evidence="20" id="KW-1185">Reference proteome</keyword>
<evidence type="ECO:0000256" key="8">
    <source>
        <dbReference type="ARBA" id="ARBA00022840"/>
    </source>
</evidence>
<evidence type="ECO:0000313" key="19">
    <source>
        <dbReference type="EMBL" id="KAL2735896.1"/>
    </source>
</evidence>
<comment type="caution">
    <text evidence="19">The sequence shown here is derived from an EMBL/GenBank/DDBJ whole genome shotgun (WGS) entry which is preliminary data.</text>
</comment>
<feature type="chain" id="PRO_5044796636" description="ABC-type glutathione-S-conjugate transporter" evidence="15">
    <location>
        <begin position="19"/>
        <end position="2589"/>
    </location>
</feature>
<dbReference type="SMART" id="SM00382">
    <property type="entry name" value="AAA"/>
    <property type="match status" value="2"/>
</dbReference>
<evidence type="ECO:0000256" key="10">
    <source>
        <dbReference type="ARBA" id="ARBA00023136"/>
    </source>
</evidence>
<comment type="subcellular location">
    <subcellularLocation>
        <location evidence="1">Vacuole membrane</location>
        <topology evidence="1">Multi-pass membrane protein</topology>
    </subcellularLocation>
</comment>
<feature type="transmembrane region" description="Helical" evidence="14">
    <location>
        <begin position="2255"/>
        <end position="2275"/>
    </location>
</feature>
<dbReference type="GO" id="GO:0005096">
    <property type="term" value="F:GTPase activator activity"/>
    <property type="evidence" value="ECO:0007669"/>
    <property type="project" value="UniProtKB-KW"/>
</dbReference>
<evidence type="ECO:0000256" key="14">
    <source>
        <dbReference type="SAM" id="Phobius"/>
    </source>
</evidence>
<dbReference type="CDD" id="cd03244">
    <property type="entry name" value="ABCC_MRP_domain2"/>
    <property type="match status" value="1"/>
</dbReference>
<feature type="transmembrane region" description="Helical" evidence="14">
    <location>
        <begin position="1352"/>
        <end position="1374"/>
    </location>
</feature>
<feature type="transmembrane region" description="Helical" evidence="14">
    <location>
        <begin position="1930"/>
        <end position="1956"/>
    </location>
</feature>
<dbReference type="SUPFAM" id="SSF52540">
    <property type="entry name" value="P-loop containing nucleoside triphosphate hydrolases"/>
    <property type="match status" value="2"/>
</dbReference>
<dbReference type="EC" id="7.6.2.3" evidence="11"/>
<dbReference type="PROSITE" id="PS50893">
    <property type="entry name" value="ABC_TRANSPORTER_2"/>
    <property type="match status" value="2"/>
</dbReference>
<evidence type="ECO:0000256" key="5">
    <source>
        <dbReference type="ARBA" id="ARBA00022692"/>
    </source>
</evidence>
<feature type="transmembrane region" description="Helical" evidence="14">
    <location>
        <begin position="1457"/>
        <end position="1486"/>
    </location>
</feature>
<dbReference type="FunFam" id="3.40.50.300:FF:000293">
    <property type="entry name" value="ATP binding cassette subfamily C member 1"/>
    <property type="match status" value="1"/>
</dbReference>
<accession>A0ABD2BSZ1</accession>
<feature type="transmembrane region" description="Helical" evidence="14">
    <location>
        <begin position="2174"/>
        <end position="2190"/>
    </location>
</feature>
<dbReference type="InterPro" id="IPR027417">
    <property type="entry name" value="P-loop_NTPase"/>
</dbReference>
<evidence type="ECO:0000259" key="18">
    <source>
        <dbReference type="PROSITE" id="PS50929"/>
    </source>
</evidence>
<dbReference type="InterPro" id="IPR003593">
    <property type="entry name" value="AAA+_ATPase"/>
</dbReference>
<keyword evidence="3" id="KW-0813">Transport</keyword>
<feature type="transmembrane region" description="Helical" evidence="14">
    <location>
        <begin position="1278"/>
        <end position="1300"/>
    </location>
</feature>
<feature type="region of interest" description="Disordered" evidence="13">
    <location>
        <begin position="620"/>
        <end position="652"/>
    </location>
</feature>
<feature type="compositionally biased region" description="Polar residues" evidence="13">
    <location>
        <begin position="1817"/>
        <end position="1840"/>
    </location>
</feature>
<organism evidence="19 20">
    <name type="scientific">Vespula squamosa</name>
    <name type="common">Southern yellow jacket</name>
    <name type="synonym">Wasp</name>
    <dbReference type="NCBI Taxonomy" id="30214"/>
    <lineage>
        <taxon>Eukaryota</taxon>
        <taxon>Metazoa</taxon>
        <taxon>Ecdysozoa</taxon>
        <taxon>Arthropoda</taxon>
        <taxon>Hexapoda</taxon>
        <taxon>Insecta</taxon>
        <taxon>Pterygota</taxon>
        <taxon>Neoptera</taxon>
        <taxon>Endopterygota</taxon>
        <taxon>Hymenoptera</taxon>
        <taxon>Apocrita</taxon>
        <taxon>Aculeata</taxon>
        <taxon>Vespoidea</taxon>
        <taxon>Vespidae</taxon>
        <taxon>Vespinae</taxon>
        <taxon>Vespula</taxon>
    </lineage>
</organism>
<evidence type="ECO:0000256" key="2">
    <source>
        <dbReference type="ARBA" id="ARBA00009726"/>
    </source>
</evidence>
<dbReference type="InterPro" id="IPR050173">
    <property type="entry name" value="ABC_transporter_C-like"/>
</dbReference>
<keyword evidence="8" id="KW-0067">ATP-binding</keyword>
<dbReference type="FunFam" id="1.20.1560.10:FF:000041">
    <property type="entry name" value="Multidrug-Resistance like protein 1, isoform C"/>
    <property type="match status" value="1"/>
</dbReference>
<dbReference type="PROSITE" id="PS50929">
    <property type="entry name" value="ABC_TM1F"/>
    <property type="match status" value="4"/>
</dbReference>
<feature type="transmembrane region" description="Helical" evidence="14">
    <location>
        <begin position="1072"/>
        <end position="1091"/>
    </location>
</feature>
<sequence>MLFFFIIIYCVLLCICHCTHHRLIVTSDSASQISISSDQRSLGDASDIATLQEECIAFDSAHALFVRATYLVCHRLISSWKTDLNISLAALEMLSGLARTRIRETDALECKRAVKWLCDYIAYQCWRPPPAHSKDLHSSIVAAFGCLTTWLTAHSQLLQDKDCLTTVLEVVELGVSGTKSIGKPGEPIKMKDEKELKPASMRVRDAAEALLTIILEQVGYFPSACGAQSLSSLLDEVSLLRHCNSWTGGRVARQAAVERFRYFVAENATILALLEEPLGNDQDPQPTVTVLIRGPFGRHAWTLQLRHLPRHRSSIRSVNTNPGRPLPLNEAAPRTDYKPKFFPDNVDRIPHCKVDESIPSLEAVMNDNESVRNEHELLSQLLERQINLEKKYDDVSNKEVDEKTEECAPPQICHEFQTARLFLSHFGFLNIENRESEESGNSTLTALDPTIPGFCTDLETLDNISSRTCDTVHIFYVKAGQKTVPEILSNVLHEKNVSPNFLEFLNSLGWPVSVSAHAGWTGHVYTSWKVTPQMNVSQSSTSDHGGSLYNGDTHVLYWADVSAEIAFVVPTQSFIMTNSDSLEEASYTSDTSNAWFERSISESGGSRSCSIPQNSRTMSLDFEKQPPSFSGSGPPSSSSADPVKPRRTTKHALPIQTDTRIMVVWLESLEDYTHFPIGDILPFTHTGLEYCRTVQPSDVQVIFLQSLASGLMRVRLQGPTSRINLATPLIDGMVVSRRVLGTLVRQTALNMGRRKRLDNDSYHPPHVRRRLKIQDMVQKYKRNLSEPELLTLLFSSTQTISILHYKYISNILNSEIKILFSKIIMHMKSNNANLVIMLNYITNITINQMGVKWIHLSDASKLFDHGSISPFKMFYKFAFRFKQNKLIENSKMLTVKSLLQTISTDAISSEIKPFIIVSRACKMTMPESYNIVQLKQYRSIWYLKGDHHITRDTDLSWNTDDPDLTECFQKTVLIWVPCIFLWAFSVMEAYYLLNSRRKNVPYTWLYISKQVLTTTLIVLTIVDLGRAIYKSSYEAVYNVDYYTPFVKIITFILAGVLLFYNKKYGMRTSGLLFLFWFLLVLCGIVQFRSLLRQNSNEEPTYLFVSYMIYYSLVILMFLLNFIVDAEPKYSEYPLVERPCPEQNSSFPSRLIFAWFDSLAWKGFKKPLESIDLWSMNPEDTASEIVPKFDRHWSKTSKKGDNVQNAKASFRKSSGQVDFDNDRRKKVSSILPALCKAFGATFLFGAVLKLIQDIMTFISPQLLKLLIRFVSGGEPLWKGYFYAILLLITATLQTLVLSQYFHRMFLVGLRIRTALITAIYRKAMRMSNSARKESTLGEIVNLMSVDAQRFMDLTAYINMIWSAPLQIVLALSFLWEKLGPAVLAGLAVMIVLIPINALIANKVKTLQIRQMKDKDERVKLMNEVLNGIKVLKLYAWEPSFEEQILHIRRKEIQVLKEAAYLNAGTSFIWSCAPFLVSLVSFATYVLIDKNNVLDSETAFVSLSLFNILRFPLSMLPMMIGNIVQAYVSIKLHPLIIENGSFAWDIENSDKPILKNINMNIEHGQLVAVVGSVGSGKSSLISAFLGEMEKLNGRVNTKGSIAYVSQQAWIQNATLQDNVLFGKPLNKALYNRVIDACMLGPDLQMLPAGDQTEIGEKGINLSGGQKQRVALARAVYNESDIYFLDDPLSAVDAHVGKHIFENVIGPSGLLKKKTRVHITHDIVYLPEVDNIFVLKDGEITESGTYKQLMDKRGAFAEFLMQHLQEVHTDDGSDADLHEIKQQLESKMGTQEIQEKLTRARSRISESQSESGSITDRRSLNGSLKRQYSTESQQSGNYVTGNSIKEKSPLQPKTGEKLIEVEKAETGSVKWKVYSHYLKSIGWFLSISTIVMNAVFQSFSIGSNIWLSAWSNDNMTSINGTIVNDETRRDMYLGVYGALGLGQATFVMLAQLALVIGCLRSSKLLHSELLFAILRSPVGFFDTTPSGRILNRFGKDIDIIDNVLPPNIRAWLFCLASLSPIIVGLTVLGMAFFAAKGMVIASTCLFQKTVRHVLHNPMSFFDQTPTGRILSRLGKDTDVVDNILPAILHSWISCLFRLGCWLAARQMHIMMLRAVMRAPLTFFDTTPTGRIISRFAKDVDVLDTSLPPQISDSIYCLFEVIATLFVISFSTPEFVSVIVPIGLIYYFIQRFYVATSRQLKRLESISRSPIYSHFSESVTGAQTIRAFGVQDRFIQESESKVDFNQVCYYPGIIANRWLAIRLEMVGNLIIFFAALFVVLGRNTISAGIVGLSVSYALQITQTLNWLVRMTSDVETNIVAVERIKEYGETPQEAPWVNPDNVPPKEWPAEGHVEFKDYKVRYREGLDLILHGLTFSVKGGEKVGIVGRTGAGKSSLTLSLFRILEAASGKIIIDGIDIATLGLHDLRTKLTIIPQDPVLFSGTLRMNLDPFDQHSDDEVWRALERAHLKSFVQNLFNGLLHEVSEGGDNLSVGQRQLICLARALLRKTKVLVLDEATAAVDLETDDLIQRTIREDFKDCTVLTIAHRLNTILDSDKVILLDKGLIIEYDSPEVLLRNSSSAFYSMAKDAGLVA</sequence>
<feature type="compositionally biased region" description="Basic and acidic residues" evidence="13">
    <location>
        <begin position="1841"/>
        <end position="1850"/>
    </location>
</feature>
<dbReference type="Proteomes" id="UP001607302">
    <property type="component" value="Unassembled WGS sequence"/>
</dbReference>
<evidence type="ECO:0000313" key="20">
    <source>
        <dbReference type="Proteomes" id="UP001607302"/>
    </source>
</evidence>
<evidence type="ECO:0000256" key="1">
    <source>
        <dbReference type="ARBA" id="ARBA00004128"/>
    </source>
</evidence>
<evidence type="ECO:0000259" key="17">
    <source>
        <dbReference type="PROSITE" id="PS50893"/>
    </source>
</evidence>
<dbReference type="InterPro" id="IPR035974">
    <property type="entry name" value="Rap/Ran-GAP_sf"/>
</dbReference>
<feature type="domain" description="ABC transporter" evidence="17">
    <location>
        <begin position="2349"/>
        <end position="2583"/>
    </location>
</feature>
<feature type="transmembrane region" description="Helical" evidence="14">
    <location>
        <begin position="2007"/>
        <end position="2030"/>
    </location>
</feature>
<evidence type="ECO:0000256" key="4">
    <source>
        <dbReference type="ARBA" id="ARBA00022468"/>
    </source>
</evidence>
<dbReference type="InterPro" id="IPR056227">
    <property type="entry name" value="TMD0_ABC"/>
</dbReference>
<feature type="domain" description="ABC transmembrane type-1" evidence="18">
    <location>
        <begin position="2018"/>
        <end position="2082"/>
    </location>
</feature>
<dbReference type="Gene3D" id="3.40.50.300">
    <property type="entry name" value="P-loop containing nucleotide triphosphate hydrolases"/>
    <property type="match status" value="2"/>
</dbReference>
<feature type="signal peptide" evidence="15">
    <location>
        <begin position="1"/>
        <end position="18"/>
    </location>
</feature>
<feature type="transmembrane region" description="Helical" evidence="14">
    <location>
        <begin position="1103"/>
        <end position="1123"/>
    </location>
</feature>
<dbReference type="GO" id="GO:0015431">
    <property type="term" value="F:ABC-type glutathione S-conjugate transporter activity"/>
    <property type="evidence" value="ECO:0007669"/>
    <property type="project" value="UniProtKB-EC"/>
</dbReference>
<dbReference type="PROSITE" id="PS00211">
    <property type="entry name" value="ABC_TRANSPORTER_1"/>
    <property type="match status" value="2"/>
</dbReference>
<keyword evidence="5 14" id="KW-0812">Transmembrane</keyword>
<dbReference type="InterPro" id="IPR011527">
    <property type="entry name" value="ABC1_TM_dom"/>
</dbReference>
<dbReference type="Gene3D" id="1.20.1560.10">
    <property type="entry name" value="ABC transporter type 1, transmembrane domain"/>
    <property type="match status" value="3"/>
</dbReference>
<reference evidence="19 20" key="1">
    <citation type="journal article" date="2024" name="Ann. Entomol. Soc. Am.">
        <title>Genomic analyses of the southern and eastern yellowjacket wasps (Hymenoptera: Vespidae) reveal evolutionary signatures of social life.</title>
        <authorList>
            <person name="Catto M.A."/>
            <person name="Caine P.B."/>
            <person name="Orr S.E."/>
            <person name="Hunt B.G."/>
            <person name="Goodisman M.A.D."/>
        </authorList>
    </citation>
    <scope>NUCLEOTIDE SEQUENCE [LARGE SCALE GENOMIC DNA]</scope>
    <source>
        <strain evidence="19">233</strain>
        <tissue evidence="19">Head and thorax</tissue>
    </source>
</reference>
<feature type="transmembrane region" description="Helical" evidence="14">
    <location>
        <begin position="1506"/>
        <end position="1526"/>
    </location>
</feature>
<keyword evidence="10 14" id="KW-0472">Membrane</keyword>
<keyword evidence="4" id="KW-0343">GTPase activation</keyword>
<feature type="compositionally biased region" description="Low complexity" evidence="13">
    <location>
        <begin position="626"/>
        <end position="639"/>
    </location>
</feature>
<keyword evidence="6" id="KW-0677">Repeat</keyword>
<dbReference type="Pfam" id="PF24357">
    <property type="entry name" value="TMD0_ABC"/>
    <property type="match status" value="1"/>
</dbReference>
<evidence type="ECO:0000256" key="3">
    <source>
        <dbReference type="ARBA" id="ARBA00022448"/>
    </source>
</evidence>
<dbReference type="Gene3D" id="3.40.50.11210">
    <property type="entry name" value="Rap/Ran-GAP"/>
    <property type="match status" value="1"/>
</dbReference>
<evidence type="ECO:0000256" key="13">
    <source>
        <dbReference type="SAM" id="MobiDB-lite"/>
    </source>
</evidence>
<dbReference type="FunFam" id="3.40.50.300:FF:000074">
    <property type="entry name" value="Multidrug resistance-associated protein 5 isoform 1"/>
    <property type="match status" value="1"/>
</dbReference>
<proteinExistence type="inferred from homology"/>
<feature type="transmembrane region" description="Helical" evidence="14">
    <location>
        <begin position="1878"/>
        <end position="1904"/>
    </location>
</feature>
<evidence type="ECO:0000256" key="12">
    <source>
        <dbReference type="ARBA" id="ARBA00047523"/>
    </source>
</evidence>
<keyword evidence="9 14" id="KW-1133">Transmembrane helix</keyword>
<comment type="catalytic activity">
    <reaction evidence="12">
        <text>leukotriene C4(in) + ATP + H2O = leukotriene C4(out) + ADP + phosphate + H(+)</text>
        <dbReference type="Rhea" id="RHEA:38963"/>
        <dbReference type="ChEBI" id="CHEBI:15377"/>
        <dbReference type="ChEBI" id="CHEBI:15378"/>
        <dbReference type="ChEBI" id="CHEBI:30616"/>
        <dbReference type="ChEBI" id="CHEBI:43474"/>
        <dbReference type="ChEBI" id="CHEBI:57973"/>
        <dbReference type="ChEBI" id="CHEBI:456216"/>
    </reaction>
    <physiologicalReaction direction="left-to-right" evidence="12">
        <dbReference type="Rhea" id="RHEA:38964"/>
    </physiologicalReaction>
</comment>
<protein>
    <recommendedName>
        <fullName evidence="11">ABC-type glutathione-S-conjugate transporter</fullName>
        <ecNumber evidence="11">7.6.2.3</ecNumber>
    </recommendedName>
</protein>
<dbReference type="CDD" id="cd03250">
    <property type="entry name" value="ABCC_MRP_domain1"/>
    <property type="match status" value="1"/>
</dbReference>
<dbReference type="FunFam" id="1.20.1560.10:FF:000001">
    <property type="entry name" value="ATP-binding cassette subfamily C member 1"/>
    <property type="match status" value="1"/>
</dbReference>
<name>A0ABD2BSZ1_VESSQ</name>
<comment type="similarity">
    <text evidence="2">Belongs to the ABC transporter superfamily. ABCC family. Conjugate transporter (TC 3.A.1.208) subfamily.</text>
</comment>
<dbReference type="CDD" id="cd18595">
    <property type="entry name" value="ABC_6TM_MRP1_2_3_6_D1_like"/>
    <property type="match status" value="1"/>
</dbReference>
<dbReference type="PANTHER" id="PTHR24223:SF443">
    <property type="entry name" value="MULTIDRUG-RESISTANCE LIKE PROTEIN 1, ISOFORM I"/>
    <property type="match status" value="1"/>
</dbReference>
<dbReference type="EMBL" id="JAUDFV010000056">
    <property type="protein sequence ID" value="KAL2735896.1"/>
    <property type="molecule type" value="Genomic_DNA"/>
</dbReference>
<dbReference type="SUPFAM" id="SSF111347">
    <property type="entry name" value="Rap/Ran-GAP"/>
    <property type="match status" value="1"/>
</dbReference>
<evidence type="ECO:0000256" key="9">
    <source>
        <dbReference type="ARBA" id="ARBA00022989"/>
    </source>
</evidence>
<dbReference type="SUPFAM" id="SSF90123">
    <property type="entry name" value="ABC transporter transmembrane region"/>
    <property type="match status" value="4"/>
</dbReference>
<dbReference type="CDD" id="cd18603">
    <property type="entry name" value="ABC_6TM_MRP1_2_3_6_D2_like"/>
    <property type="match status" value="1"/>
</dbReference>
<keyword evidence="7" id="KW-0547">Nucleotide-binding</keyword>
<dbReference type="PANTHER" id="PTHR24223">
    <property type="entry name" value="ATP-BINDING CASSETTE SUB-FAMILY C"/>
    <property type="match status" value="1"/>
</dbReference>
<evidence type="ECO:0000259" key="16">
    <source>
        <dbReference type="PROSITE" id="PS50085"/>
    </source>
</evidence>